<evidence type="ECO:0008006" key="3">
    <source>
        <dbReference type="Google" id="ProtNLM"/>
    </source>
</evidence>
<comment type="caution">
    <text evidence="1">The sequence shown here is derived from an EMBL/GenBank/DDBJ whole genome shotgun (WGS) entry which is preliminary data.</text>
</comment>
<evidence type="ECO:0000313" key="2">
    <source>
        <dbReference type="Proteomes" id="UP001282474"/>
    </source>
</evidence>
<dbReference type="EMBL" id="JARAWJ010000015">
    <property type="protein sequence ID" value="MDX3039668.1"/>
    <property type="molecule type" value="Genomic_DNA"/>
</dbReference>
<sequence>MYLIHLALEPSGRVPCGASLPADTRSAIAACAGDSDALEHVTVHRDDPARPVVGFFLRAACLEEAEARAERLWRRTAARRPDLRAWQVRCSESPLFVPDAGWPWWPRTE</sequence>
<protein>
    <recommendedName>
        <fullName evidence="3">YCII-related domain-containing protein</fullName>
    </recommendedName>
</protein>
<dbReference type="Proteomes" id="UP001282474">
    <property type="component" value="Unassembled WGS sequence"/>
</dbReference>
<organism evidence="1 2">
    <name type="scientific">Streptomyces caniscabiei</name>
    <dbReference type="NCBI Taxonomy" id="2746961"/>
    <lineage>
        <taxon>Bacteria</taxon>
        <taxon>Bacillati</taxon>
        <taxon>Actinomycetota</taxon>
        <taxon>Actinomycetes</taxon>
        <taxon>Kitasatosporales</taxon>
        <taxon>Streptomycetaceae</taxon>
        <taxon>Streptomyces</taxon>
    </lineage>
</organism>
<dbReference type="RefSeq" id="WP_045560629.1">
    <property type="nucleotide sequence ID" value="NZ_JABXWF010000014.1"/>
</dbReference>
<name>A0ABU4MQE7_9ACTN</name>
<evidence type="ECO:0000313" key="1">
    <source>
        <dbReference type="EMBL" id="MDX3039668.1"/>
    </source>
</evidence>
<gene>
    <name evidence="1" type="ORF">PV383_21170</name>
</gene>
<accession>A0ABU4MQE7</accession>
<proteinExistence type="predicted"/>
<keyword evidence="2" id="KW-1185">Reference proteome</keyword>
<reference evidence="1 2" key="1">
    <citation type="journal article" date="2023" name="Microb. Genom.">
        <title>Mesoterricola silvestris gen. nov., sp. nov., Mesoterricola sediminis sp. nov., Geothrix oryzae sp. nov., Geothrix edaphica sp. nov., Geothrix rubra sp. nov., and Geothrix limicola sp. nov., six novel members of Acidobacteriota isolated from soils.</title>
        <authorList>
            <person name="Weisberg A.J."/>
            <person name="Pearce E."/>
            <person name="Kramer C.G."/>
            <person name="Chang J.H."/>
            <person name="Clarke C.R."/>
        </authorList>
    </citation>
    <scope>NUCLEOTIDE SEQUENCE [LARGE SCALE GENOMIC DNA]</scope>
    <source>
        <strain evidence="1 2">NE20-4-1</strain>
    </source>
</reference>